<dbReference type="GO" id="GO:0005524">
    <property type="term" value="F:ATP binding"/>
    <property type="evidence" value="ECO:0007669"/>
    <property type="project" value="UniProtKB-KW"/>
</dbReference>
<dbReference type="Proteomes" id="UP000002051">
    <property type="component" value="Chromosome 8"/>
</dbReference>
<reference evidence="4 6" key="2">
    <citation type="journal article" date="2014" name="BMC Genomics">
        <title>An improved genome release (version Mt4.0) for the model legume Medicago truncatula.</title>
        <authorList>
            <person name="Tang H."/>
            <person name="Krishnakumar V."/>
            <person name="Bidwell S."/>
            <person name="Rosen B."/>
            <person name="Chan A."/>
            <person name="Zhou S."/>
            <person name="Gentzbittel L."/>
            <person name="Childs K.L."/>
            <person name="Yandell M."/>
            <person name="Gundlach H."/>
            <person name="Mayer K.F."/>
            <person name="Schwartz D.C."/>
            <person name="Town C.D."/>
        </authorList>
    </citation>
    <scope>GENOME REANNOTATION</scope>
    <source>
        <strain evidence="5 6">cv. Jemalong A17</strain>
    </source>
</reference>
<dbReference type="EMBL" id="CM001224">
    <property type="protein sequence ID" value="AET01929.1"/>
    <property type="molecule type" value="Genomic_DNA"/>
</dbReference>
<dbReference type="EnsemblPlants" id="AET01929">
    <property type="protein sequence ID" value="AET01929"/>
    <property type="gene ID" value="MTR_8g023250"/>
</dbReference>
<reference evidence="5" key="3">
    <citation type="submission" date="2015-04" db="UniProtKB">
        <authorList>
            <consortium name="EnsemblPlants"/>
        </authorList>
    </citation>
    <scope>IDENTIFICATION</scope>
    <source>
        <strain evidence="5">cv. Jemalong A17</strain>
    </source>
</reference>
<keyword evidence="1" id="KW-0234">DNA repair</keyword>
<feature type="domain" description="DNA helicase Pif1-like 2B" evidence="3">
    <location>
        <begin position="180"/>
        <end position="226"/>
    </location>
</feature>
<keyword evidence="1" id="KW-0067">ATP-binding</keyword>
<dbReference type="PANTHER" id="PTHR10492:SF74">
    <property type="entry name" value="ATP-DEPENDENT DNA HELICASE"/>
    <property type="match status" value="1"/>
</dbReference>
<comment type="similarity">
    <text evidence="1">Belongs to the helicase family.</text>
</comment>
<evidence type="ECO:0000313" key="5">
    <source>
        <dbReference type="EnsemblPlants" id="AET01929"/>
    </source>
</evidence>
<dbReference type="AlphaFoldDB" id="G7L9V2"/>
<dbReference type="GO" id="GO:0000723">
    <property type="term" value="P:telomere maintenance"/>
    <property type="evidence" value="ECO:0007669"/>
    <property type="project" value="InterPro"/>
</dbReference>
<dbReference type="PANTHER" id="PTHR10492">
    <property type="match status" value="1"/>
</dbReference>
<dbReference type="eggNOG" id="KOG0987">
    <property type="taxonomic scope" value="Eukaryota"/>
</dbReference>
<evidence type="ECO:0000256" key="1">
    <source>
        <dbReference type="RuleBase" id="RU363044"/>
    </source>
</evidence>
<proteinExistence type="inferred from homology"/>
<keyword evidence="1 4" id="KW-0347">Helicase</keyword>
<dbReference type="GO" id="GO:0006310">
    <property type="term" value="P:DNA recombination"/>
    <property type="evidence" value="ECO:0007669"/>
    <property type="project" value="UniProtKB-KW"/>
</dbReference>
<keyword evidence="1" id="KW-0227">DNA damage</keyword>
<evidence type="ECO:0000259" key="2">
    <source>
        <dbReference type="Pfam" id="PF05970"/>
    </source>
</evidence>
<dbReference type="Pfam" id="PF21530">
    <property type="entry name" value="Pif1_2B_dom"/>
    <property type="match status" value="1"/>
</dbReference>
<dbReference type="InterPro" id="IPR027417">
    <property type="entry name" value="P-loop_NTPase"/>
</dbReference>
<keyword evidence="1" id="KW-0233">DNA recombination</keyword>
<dbReference type="InterPro" id="IPR049163">
    <property type="entry name" value="Pif1-like_2B_dom"/>
</dbReference>
<evidence type="ECO:0000259" key="3">
    <source>
        <dbReference type="Pfam" id="PF21530"/>
    </source>
</evidence>
<dbReference type="GO" id="GO:0043139">
    <property type="term" value="F:5'-3' DNA helicase activity"/>
    <property type="evidence" value="ECO:0007669"/>
    <property type="project" value="UniProtKB-EC"/>
</dbReference>
<dbReference type="GO" id="GO:0016787">
    <property type="term" value="F:hydrolase activity"/>
    <property type="evidence" value="ECO:0007669"/>
    <property type="project" value="UniProtKB-KW"/>
</dbReference>
<feature type="domain" description="DNA helicase Pif1-like DEAD-box helicase" evidence="2">
    <location>
        <begin position="2"/>
        <end position="98"/>
    </location>
</feature>
<evidence type="ECO:0000313" key="6">
    <source>
        <dbReference type="Proteomes" id="UP000002051"/>
    </source>
</evidence>
<organism evidence="4 6">
    <name type="scientific">Medicago truncatula</name>
    <name type="common">Barrel medic</name>
    <name type="synonym">Medicago tribuloides</name>
    <dbReference type="NCBI Taxonomy" id="3880"/>
    <lineage>
        <taxon>Eukaryota</taxon>
        <taxon>Viridiplantae</taxon>
        <taxon>Streptophyta</taxon>
        <taxon>Embryophyta</taxon>
        <taxon>Tracheophyta</taxon>
        <taxon>Spermatophyta</taxon>
        <taxon>Magnoliopsida</taxon>
        <taxon>eudicotyledons</taxon>
        <taxon>Gunneridae</taxon>
        <taxon>Pentapetalae</taxon>
        <taxon>rosids</taxon>
        <taxon>fabids</taxon>
        <taxon>Fabales</taxon>
        <taxon>Fabaceae</taxon>
        <taxon>Papilionoideae</taxon>
        <taxon>50 kb inversion clade</taxon>
        <taxon>NPAAA clade</taxon>
        <taxon>Hologalegina</taxon>
        <taxon>IRL clade</taxon>
        <taxon>Trifolieae</taxon>
        <taxon>Medicago</taxon>
    </lineage>
</organism>
<comment type="cofactor">
    <cofactor evidence="1">
        <name>Mg(2+)</name>
        <dbReference type="ChEBI" id="CHEBI:18420"/>
    </cofactor>
</comment>
<dbReference type="GO" id="GO:0006281">
    <property type="term" value="P:DNA repair"/>
    <property type="evidence" value="ECO:0007669"/>
    <property type="project" value="UniProtKB-KW"/>
</dbReference>
<keyword evidence="6" id="KW-1185">Reference proteome</keyword>
<sequence>MSDIMSYDYVDITDKPFGGVYVVSGGDFRQILPVIRKGCRQDILASSINSSKLWRHCKVRTITTNMSLRASTVHAEQYEIRKFVDLMLSIGDGIRSSNESGEINVLIPDELLIKDSSDPLRSRVDFVYPDFLKNMKISDFFSREGDTCSHTEHEKEYINFDLVCESDENSEIQSEWFTHKFLNNIKFSDISNHKLRFKVGCPVMLMRNIDQETRLCNWNRLIVDNLWKNFIVIIPRMNLFPSDPKLPFKLTTRHFPVSLEIYLSEPVFTHGQLYVAVSRITFKMGLKMVILDEENRVRTETTNVVYRDIFRNV</sequence>
<dbReference type="EC" id="5.6.2.3" evidence="1"/>
<dbReference type="PaxDb" id="3880-AET01929"/>
<dbReference type="InterPro" id="IPR010285">
    <property type="entry name" value="DNA_helicase_pif1-like_DEAD"/>
</dbReference>
<dbReference type="Pfam" id="PF05970">
    <property type="entry name" value="PIF1"/>
    <property type="match status" value="1"/>
</dbReference>
<reference evidence="4 6" key="1">
    <citation type="journal article" date="2011" name="Nature">
        <title>The Medicago genome provides insight into the evolution of rhizobial symbioses.</title>
        <authorList>
            <person name="Young N.D."/>
            <person name="Debelle F."/>
            <person name="Oldroyd G.E."/>
            <person name="Geurts R."/>
            <person name="Cannon S.B."/>
            <person name="Udvardi M.K."/>
            <person name="Benedito V.A."/>
            <person name="Mayer K.F."/>
            <person name="Gouzy J."/>
            <person name="Schoof H."/>
            <person name="Van de Peer Y."/>
            <person name="Proost S."/>
            <person name="Cook D.R."/>
            <person name="Meyers B.C."/>
            <person name="Spannagl M."/>
            <person name="Cheung F."/>
            <person name="De Mita S."/>
            <person name="Krishnakumar V."/>
            <person name="Gundlach H."/>
            <person name="Zhou S."/>
            <person name="Mudge J."/>
            <person name="Bharti A.K."/>
            <person name="Murray J.D."/>
            <person name="Naoumkina M.A."/>
            <person name="Rosen B."/>
            <person name="Silverstein K.A."/>
            <person name="Tang H."/>
            <person name="Rombauts S."/>
            <person name="Zhao P.X."/>
            <person name="Zhou P."/>
            <person name="Barbe V."/>
            <person name="Bardou P."/>
            <person name="Bechner M."/>
            <person name="Bellec A."/>
            <person name="Berger A."/>
            <person name="Berges H."/>
            <person name="Bidwell S."/>
            <person name="Bisseling T."/>
            <person name="Choisne N."/>
            <person name="Couloux A."/>
            <person name="Denny R."/>
            <person name="Deshpande S."/>
            <person name="Dai X."/>
            <person name="Doyle J.J."/>
            <person name="Dudez A.M."/>
            <person name="Farmer A.D."/>
            <person name="Fouteau S."/>
            <person name="Franken C."/>
            <person name="Gibelin C."/>
            <person name="Gish J."/>
            <person name="Goldstein S."/>
            <person name="Gonzalez A.J."/>
            <person name="Green P.J."/>
            <person name="Hallab A."/>
            <person name="Hartog M."/>
            <person name="Hua A."/>
            <person name="Humphray S.J."/>
            <person name="Jeong D.H."/>
            <person name="Jing Y."/>
            <person name="Jocker A."/>
            <person name="Kenton S.M."/>
            <person name="Kim D.J."/>
            <person name="Klee K."/>
            <person name="Lai H."/>
            <person name="Lang C."/>
            <person name="Lin S."/>
            <person name="Macmil S.L."/>
            <person name="Magdelenat G."/>
            <person name="Matthews L."/>
            <person name="McCorrison J."/>
            <person name="Monaghan E.L."/>
            <person name="Mun J.H."/>
            <person name="Najar F.Z."/>
            <person name="Nicholson C."/>
            <person name="Noirot C."/>
            <person name="O'Bleness M."/>
            <person name="Paule C.R."/>
            <person name="Poulain J."/>
            <person name="Prion F."/>
            <person name="Qin B."/>
            <person name="Qu C."/>
            <person name="Retzel E.F."/>
            <person name="Riddle C."/>
            <person name="Sallet E."/>
            <person name="Samain S."/>
            <person name="Samson N."/>
            <person name="Sanders I."/>
            <person name="Saurat O."/>
            <person name="Scarpelli C."/>
            <person name="Schiex T."/>
            <person name="Segurens B."/>
            <person name="Severin A.J."/>
            <person name="Sherrier D.J."/>
            <person name="Shi R."/>
            <person name="Sims S."/>
            <person name="Singer S.R."/>
            <person name="Sinharoy S."/>
            <person name="Sterck L."/>
            <person name="Viollet A."/>
            <person name="Wang B.B."/>
            <person name="Wang K."/>
            <person name="Wang M."/>
            <person name="Wang X."/>
            <person name="Warfsmann J."/>
            <person name="Weissenbach J."/>
            <person name="White D.D."/>
            <person name="White J.D."/>
            <person name="Wiley G.B."/>
            <person name="Wincker P."/>
            <person name="Xing Y."/>
            <person name="Yang L."/>
            <person name="Yao Z."/>
            <person name="Ying F."/>
            <person name="Zhai J."/>
            <person name="Zhou L."/>
            <person name="Zuber A."/>
            <person name="Denarie J."/>
            <person name="Dixon R.A."/>
            <person name="May G.D."/>
            <person name="Schwartz D.C."/>
            <person name="Rogers J."/>
            <person name="Quetier F."/>
            <person name="Town C.D."/>
            <person name="Roe B.A."/>
        </authorList>
    </citation>
    <scope>NUCLEOTIDE SEQUENCE [LARGE SCALE GENOMIC DNA]</scope>
    <source>
        <strain evidence="4">A17</strain>
        <strain evidence="5 6">cv. Jemalong A17</strain>
    </source>
</reference>
<dbReference type="STRING" id="3880.G7L9V2"/>
<dbReference type="SUPFAM" id="SSF52540">
    <property type="entry name" value="P-loop containing nucleoside triphosphate hydrolases"/>
    <property type="match status" value="1"/>
</dbReference>
<keyword evidence="1" id="KW-0547">Nucleotide-binding</keyword>
<name>G7L9V2_MEDTR</name>
<evidence type="ECO:0000313" key="4">
    <source>
        <dbReference type="EMBL" id="AET01929.1"/>
    </source>
</evidence>
<protein>
    <recommendedName>
        <fullName evidence="1">ATP-dependent DNA helicase</fullName>
        <ecNumber evidence="1">5.6.2.3</ecNumber>
    </recommendedName>
</protein>
<gene>
    <name evidence="4" type="ordered locus">MTR_8g023250</name>
</gene>
<dbReference type="HOGENOM" id="CLU_001324_14_0_1"/>
<keyword evidence="1" id="KW-0378">Hydrolase</keyword>
<comment type="catalytic activity">
    <reaction evidence="1">
        <text>ATP + H2O = ADP + phosphate + H(+)</text>
        <dbReference type="Rhea" id="RHEA:13065"/>
        <dbReference type="ChEBI" id="CHEBI:15377"/>
        <dbReference type="ChEBI" id="CHEBI:15378"/>
        <dbReference type="ChEBI" id="CHEBI:30616"/>
        <dbReference type="ChEBI" id="CHEBI:43474"/>
        <dbReference type="ChEBI" id="CHEBI:456216"/>
        <dbReference type="EC" id="5.6.2.3"/>
    </reaction>
</comment>
<accession>G7L9V2</accession>